<dbReference type="Ensembl" id="ENSCPOT00000031259.1">
    <property type="protein sequence ID" value="ENSCPOP00000021360.1"/>
    <property type="gene ID" value="ENSCPOG00000036293.1"/>
</dbReference>
<dbReference type="GO" id="GO:0005634">
    <property type="term" value="C:nucleus"/>
    <property type="evidence" value="ECO:0007669"/>
    <property type="project" value="Ensembl"/>
</dbReference>
<dbReference type="GO" id="GO:0030331">
    <property type="term" value="F:nuclear estrogen receptor binding"/>
    <property type="evidence" value="ECO:0007669"/>
    <property type="project" value="Ensembl"/>
</dbReference>
<sequence>MAPSEDPRDWRATLSDNLGQETISGGKPARPQTLPTAHVTFIIDCTRGKQLTLAAPPAPPQVPSRSQGPSQGPVTPSVKTYIVFCGKNQPPTTQGISLEGRCAAWAQDTLPPCPSRTTSLSSPQEVPKAKGNPWRAGAVASSPWGAVKGSLKALSFCVCGQAD</sequence>
<dbReference type="Pfam" id="PF15547">
    <property type="entry name" value="C1ORF64"/>
    <property type="match status" value="1"/>
</dbReference>
<dbReference type="Proteomes" id="UP000005447">
    <property type="component" value="Unassembled WGS sequence"/>
</dbReference>
<reference evidence="2" key="3">
    <citation type="submission" date="2025-09" db="UniProtKB">
        <authorList>
            <consortium name="Ensembl"/>
        </authorList>
    </citation>
    <scope>IDENTIFICATION</scope>
    <source>
        <strain evidence="2">2N</strain>
    </source>
</reference>
<dbReference type="CTD" id="149563"/>
<dbReference type="PANTHER" id="PTHR38494">
    <property type="entry name" value="STEROID RECEPTOR-ASSOCIATED AND REGULATED PROTEIN"/>
    <property type="match status" value="1"/>
</dbReference>
<feature type="compositionally biased region" description="Polar residues" evidence="1">
    <location>
        <begin position="14"/>
        <end position="23"/>
    </location>
</feature>
<dbReference type="eggNOG" id="ENOG502TD74">
    <property type="taxonomic scope" value="Eukaryota"/>
</dbReference>
<dbReference type="VEuPathDB" id="HostDB:ENSCPOG00000036293"/>
<name>A0A286X7G9_CAVPO</name>
<dbReference type="GeneTree" id="ENSGT00390000000265"/>
<feature type="compositionally biased region" description="Polar residues" evidence="1">
    <location>
        <begin position="63"/>
        <end position="74"/>
    </location>
</feature>
<evidence type="ECO:0000313" key="3">
    <source>
        <dbReference type="Proteomes" id="UP000005447"/>
    </source>
</evidence>
<proteinExistence type="predicted"/>
<feature type="region of interest" description="Disordered" evidence="1">
    <location>
        <begin position="114"/>
        <end position="136"/>
    </location>
</feature>
<feature type="region of interest" description="Disordered" evidence="1">
    <location>
        <begin position="1"/>
        <end position="33"/>
    </location>
</feature>
<dbReference type="InterPro" id="IPR027852">
    <property type="entry name" value="C1ORF64"/>
</dbReference>
<dbReference type="EMBL" id="AAKN02028795">
    <property type="status" value="NOT_ANNOTATED_CDS"/>
    <property type="molecule type" value="Genomic_DNA"/>
</dbReference>
<dbReference type="Bgee" id="ENSCPOG00000036293">
    <property type="expression patterns" value="Expressed in uterine cervix and 6 other cell types or tissues"/>
</dbReference>
<evidence type="ECO:0000313" key="2">
    <source>
        <dbReference type="Ensembl" id="ENSCPOP00000021360.1"/>
    </source>
</evidence>
<dbReference type="GO" id="GO:0033148">
    <property type="term" value="P:positive regulation of intracellular estrogen receptor signaling pathway"/>
    <property type="evidence" value="ECO:0007669"/>
    <property type="project" value="Ensembl"/>
</dbReference>
<reference evidence="2" key="2">
    <citation type="submission" date="2025-08" db="UniProtKB">
        <authorList>
            <consortium name="Ensembl"/>
        </authorList>
    </citation>
    <scope>IDENTIFICATION</scope>
    <source>
        <strain evidence="2">2N</strain>
    </source>
</reference>
<dbReference type="PANTHER" id="PTHR38494:SF1">
    <property type="entry name" value="STEROID RECEPTOR-ASSOCIATED AND REGULATED PROTEIN"/>
    <property type="match status" value="1"/>
</dbReference>
<protein>
    <submittedName>
        <fullName evidence="2">Steroid receptor associated and regulated protein</fullName>
    </submittedName>
</protein>
<evidence type="ECO:0000256" key="1">
    <source>
        <dbReference type="SAM" id="MobiDB-lite"/>
    </source>
</evidence>
<accession>A0A286X7G9</accession>
<dbReference type="InParanoid" id="A0A286X7G9"/>
<feature type="compositionally biased region" description="Basic and acidic residues" evidence="1">
    <location>
        <begin position="1"/>
        <end position="11"/>
    </location>
</feature>
<organism evidence="2 3">
    <name type="scientific">Cavia porcellus</name>
    <name type="common">Guinea pig</name>
    <dbReference type="NCBI Taxonomy" id="10141"/>
    <lineage>
        <taxon>Eukaryota</taxon>
        <taxon>Metazoa</taxon>
        <taxon>Chordata</taxon>
        <taxon>Craniata</taxon>
        <taxon>Vertebrata</taxon>
        <taxon>Euteleostomi</taxon>
        <taxon>Mammalia</taxon>
        <taxon>Eutheria</taxon>
        <taxon>Euarchontoglires</taxon>
        <taxon>Glires</taxon>
        <taxon>Rodentia</taxon>
        <taxon>Hystricomorpha</taxon>
        <taxon>Caviidae</taxon>
        <taxon>Cavia</taxon>
    </lineage>
</organism>
<reference evidence="3" key="1">
    <citation type="journal article" date="2011" name="Nature">
        <title>A high-resolution map of human evolutionary constraint using 29 mammals.</title>
        <authorList>
            <person name="Lindblad-Toh K."/>
            <person name="Garber M."/>
            <person name="Zuk O."/>
            <person name="Lin M.F."/>
            <person name="Parker B.J."/>
            <person name="Washietl S."/>
            <person name="Kheradpour P."/>
            <person name="Ernst J."/>
            <person name="Jordan G."/>
            <person name="Mauceli E."/>
            <person name="Ward L.D."/>
            <person name="Lowe C.B."/>
            <person name="Holloway A.K."/>
            <person name="Clamp M."/>
            <person name="Gnerre S."/>
            <person name="Alfoldi J."/>
            <person name="Beal K."/>
            <person name="Chang J."/>
            <person name="Clawson H."/>
            <person name="Cuff J."/>
            <person name="Di Palma F."/>
            <person name="Fitzgerald S."/>
            <person name="Flicek P."/>
            <person name="Guttman M."/>
            <person name="Hubisz M.J."/>
            <person name="Jaffe D.B."/>
            <person name="Jungreis I."/>
            <person name="Kent W.J."/>
            <person name="Kostka D."/>
            <person name="Lara M."/>
            <person name="Martins A.L."/>
            <person name="Massingham T."/>
            <person name="Moltke I."/>
            <person name="Raney B.J."/>
            <person name="Rasmussen M.D."/>
            <person name="Robinson J."/>
            <person name="Stark A."/>
            <person name="Vilella A.J."/>
            <person name="Wen J."/>
            <person name="Xie X."/>
            <person name="Zody M.C."/>
            <person name="Baldwin J."/>
            <person name="Bloom T."/>
            <person name="Chin C.W."/>
            <person name="Heiman D."/>
            <person name="Nicol R."/>
            <person name="Nusbaum C."/>
            <person name="Young S."/>
            <person name="Wilkinson J."/>
            <person name="Worley K.C."/>
            <person name="Kovar C.L."/>
            <person name="Muzny D.M."/>
            <person name="Gibbs R.A."/>
            <person name="Cree A."/>
            <person name="Dihn H.H."/>
            <person name="Fowler G."/>
            <person name="Jhangiani S."/>
            <person name="Joshi V."/>
            <person name="Lee S."/>
            <person name="Lewis L.R."/>
            <person name="Nazareth L.V."/>
            <person name="Okwuonu G."/>
            <person name="Santibanez J."/>
            <person name="Warren W.C."/>
            <person name="Mardis E.R."/>
            <person name="Weinstock G.M."/>
            <person name="Wilson R.K."/>
            <person name="Delehaunty K."/>
            <person name="Dooling D."/>
            <person name="Fronik C."/>
            <person name="Fulton L."/>
            <person name="Fulton B."/>
            <person name="Graves T."/>
            <person name="Minx P."/>
            <person name="Sodergren E."/>
            <person name="Birney E."/>
            <person name="Margulies E.H."/>
            <person name="Herrero J."/>
            <person name="Green E.D."/>
            <person name="Haussler D."/>
            <person name="Siepel A."/>
            <person name="Goldman N."/>
            <person name="Pollard K.S."/>
            <person name="Pedersen J.S."/>
            <person name="Lander E.S."/>
            <person name="Kellis M."/>
        </authorList>
    </citation>
    <scope>NUCLEOTIDE SEQUENCE [LARGE SCALE GENOMIC DNA]</scope>
    <source>
        <strain evidence="3">2N</strain>
    </source>
</reference>
<feature type="region of interest" description="Disordered" evidence="1">
    <location>
        <begin position="52"/>
        <end position="74"/>
    </location>
</feature>
<dbReference type="KEGG" id="cpoc:100731295"/>
<keyword evidence="3" id="KW-1185">Reference proteome</keyword>
<dbReference type="GeneID" id="100731295"/>
<dbReference type="GO" id="GO:0005737">
    <property type="term" value="C:cytoplasm"/>
    <property type="evidence" value="ECO:0007669"/>
    <property type="project" value="Ensembl"/>
</dbReference>
<dbReference type="RefSeq" id="XP_003471441.1">
    <property type="nucleotide sequence ID" value="XM_003471393.5"/>
</dbReference>
<gene>
    <name evidence="2" type="primary">SRARP</name>
</gene>
<dbReference type="OrthoDB" id="9451422at2759"/>
<feature type="compositionally biased region" description="Polar residues" evidence="1">
    <location>
        <begin position="115"/>
        <end position="124"/>
    </location>
</feature>
<dbReference type="AlphaFoldDB" id="A0A286X7G9"/>
<dbReference type="FunCoup" id="A0A286X7G9">
    <property type="interactions" value="327"/>
</dbReference>